<feature type="transmembrane region" description="Helical" evidence="1">
    <location>
        <begin position="414"/>
        <end position="433"/>
    </location>
</feature>
<feature type="transmembrane region" description="Helical" evidence="1">
    <location>
        <begin position="323"/>
        <end position="342"/>
    </location>
</feature>
<proteinExistence type="predicted"/>
<dbReference type="EMBL" id="JAWNFV010000005">
    <property type="protein sequence ID" value="MDY5140363.1"/>
    <property type="molecule type" value="Genomic_DNA"/>
</dbReference>
<name>A0AAW9HNK1_9ACTO</name>
<feature type="transmembrane region" description="Helical" evidence="1">
    <location>
        <begin position="389"/>
        <end position="408"/>
    </location>
</feature>
<accession>A0AAW9HNK1</accession>
<dbReference type="Proteomes" id="UP001284901">
    <property type="component" value="Unassembled WGS sequence"/>
</dbReference>
<dbReference type="RefSeq" id="WP_143231875.1">
    <property type="nucleotide sequence ID" value="NZ_CAUPFC010000007.1"/>
</dbReference>
<dbReference type="EMBL" id="JAWNFY010000014">
    <property type="protein sequence ID" value="MDY5146558.1"/>
    <property type="molecule type" value="Genomic_DNA"/>
</dbReference>
<keyword evidence="1" id="KW-0812">Transmembrane</keyword>
<feature type="transmembrane region" description="Helical" evidence="1">
    <location>
        <begin position="348"/>
        <end position="369"/>
    </location>
</feature>
<evidence type="ECO:0008006" key="6">
    <source>
        <dbReference type="Google" id="ProtNLM"/>
    </source>
</evidence>
<dbReference type="PANTHER" id="PTHR47704">
    <property type="entry name" value="POTASSIUM TRANSPORTER KIMA"/>
    <property type="match status" value="1"/>
</dbReference>
<dbReference type="AlphaFoldDB" id="A0AAW9HNK1"/>
<reference evidence="2 4" key="1">
    <citation type="submission" date="2023-10" db="EMBL/GenBank/DDBJ databases">
        <title>Whole Genome based description of the genera Actinobaculum and Actinotignum reveals a complex phylogenetic relationship within the species included in the genus Actinotignum.</title>
        <authorList>
            <person name="Jensen C.S."/>
            <person name="Dargis R."/>
            <person name="Kemp M."/>
            <person name="Christensen J.J."/>
        </authorList>
    </citation>
    <scope>NUCLEOTIDE SEQUENCE</scope>
    <source>
        <strain evidence="3 4">SLA_B089</strain>
        <strain evidence="2">SLA_B245</strain>
    </source>
</reference>
<keyword evidence="4" id="KW-1185">Reference proteome</keyword>
<keyword evidence="1" id="KW-0472">Membrane</keyword>
<protein>
    <recommendedName>
        <fullName evidence="6">APC family permease</fullName>
    </recommendedName>
</protein>
<feature type="transmembrane region" description="Helical" evidence="1">
    <location>
        <begin position="197"/>
        <end position="218"/>
    </location>
</feature>
<evidence type="ECO:0000313" key="3">
    <source>
        <dbReference type="EMBL" id="MDY5146558.1"/>
    </source>
</evidence>
<evidence type="ECO:0000313" key="2">
    <source>
        <dbReference type="EMBL" id="MDY5140363.1"/>
    </source>
</evidence>
<feature type="transmembrane region" description="Helical" evidence="1">
    <location>
        <begin position="124"/>
        <end position="141"/>
    </location>
</feature>
<dbReference type="Proteomes" id="UP001288320">
    <property type="component" value="Unassembled WGS sequence"/>
</dbReference>
<evidence type="ECO:0000313" key="5">
    <source>
        <dbReference type="Proteomes" id="UP001288320"/>
    </source>
</evidence>
<organism evidence="2 5">
    <name type="scientific">Actinotignum timonense</name>
    <dbReference type="NCBI Taxonomy" id="1870995"/>
    <lineage>
        <taxon>Bacteria</taxon>
        <taxon>Bacillati</taxon>
        <taxon>Actinomycetota</taxon>
        <taxon>Actinomycetes</taxon>
        <taxon>Actinomycetales</taxon>
        <taxon>Actinomycetaceae</taxon>
        <taxon>Actinotignum</taxon>
    </lineage>
</organism>
<dbReference type="InterPro" id="IPR053153">
    <property type="entry name" value="APC_K+_Transporter"/>
</dbReference>
<gene>
    <name evidence="2" type="ORF">R6G74_03395</name>
    <name evidence="3" type="ORF">R6P33_05935</name>
</gene>
<keyword evidence="1" id="KW-1133">Transmembrane helix</keyword>
<dbReference type="PANTHER" id="PTHR47704:SF1">
    <property type="entry name" value="POTASSIUM TRANSPORTER KIMA"/>
    <property type="match status" value="1"/>
</dbReference>
<comment type="caution">
    <text evidence="2">The sequence shown here is derived from an EMBL/GenBank/DDBJ whole genome shotgun (WGS) entry which is preliminary data.</text>
</comment>
<sequence>MMRKLSFLGMSQYVGAATCVCLAVVLLPRSIQRGAPFANPTLVGAMALAGAAVLALVVAATIAASRVVPGKAAHQVVSRYISPAFGTVAAAARFAAFALLLVLAAGLVGMAVNALTPLAVDGRLIQIPLVVVCALPALVHWRLPLAGALLAVLAASGVIIATLVTGLVREARGTVSLADLITNRAEELPGSQAIHPLGNTFVIMCFLAAVVLLVGGRIGTGRERFLGPRALSTIAGIAAVVLSGTFYLEMRLDILTVPVGLPSIVMGTAFWGSTGRIITAIAFGFLGLICVFVVYERLPRLLRELAFDGALPARLAAPEASRARSGVVLLVAVLAGALGVFLSTTHAGVVALVFVCFLIFTLHCAALSLRGGQILKTSERREERRAAHASRWGFAFFALAGFLVLLVTVAMQPAWTLTSLAAVAVPTAGMLIAQRGRGKMSAHLKPLDLGAGRRLPVRTHAVVLVQELNLPTLRAVTYARALRPSTLTALTVDLSESRTAALRAAWSQSQLPVGLTVLGNPTSGARGPLVDYIRFLLDTHPQDIVLVIAPKVVSTTLWHRVYLRRSVPALFADLSYDSRLMLVQVPYQIHSGEDL</sequence>
<dbReference type="GeneID" id="92814323"/>
<feature type="transmembrane region" description="Helical" evidence="1">
    <location>
        <begin position="85"/>
        <end position="112"/>
    </location>
</feature>
<evidence type="ECO:0000313" key="4">
    <source>
        <dbReference type="Proteomes" id="UP001284901"/>
    </source>
</evidence>
<feature type="transmembrane region" description="Helical" evidence="1">
    <location>
        <begin position="230"/>
        <end position="248"/>
    </location>
</feature>
<feature type="transmembrane region" description="Helical" evidence="1">
    <location>
        <begin position="42"/>
        <end position="64"/>
    </location>
</feature>
<feature type="transmembrane region" description="Helical" evidence="1">
    <location>
        <begin position="268"/>
        <end position="295"/>
    </location>
</feature>
<evidence type="ECO:0000256" key="1">
    <source>
        <dbReference type="SAM" id="Phobius"/>
    </source>
</evidence>
<feature type="transmembrane region" description="Helical" evidence="1">
    <location>
        <begin position="148"/>
        <end position="168"/>
    </location>
</feature>